<organism evidence="1">
    <name type="scientific">Arundo donax</name>
    <name type="common">Giant reed</name>
    <name type="synonym">Donax arundinaceus</name>
    <dbReference type="NCBI Taxonomy" id="35708"/>
    <lineage>
        <taxon>Eukaryota</taxon>
        <taxon>Viridiplantae</taxon>
        <taxon>Streptophyta</taxon>
        <taxon>Embryophyta</taxon>
        <taxon>Tracheophyta</taxon>
        <taxon>Spermatophyta</taxon>
        <taxon>Magnoliopsida</taxon>
        <taxon>Liliopsida</taxon>
        <taxon>Poales</taxon>
        <taxon>Poaceae</taxon>
        <taxon>PACMAD clade</taxon>
        <taxon>Arundinoideae</taxon>
        <taxon>Arundineae</taxon>
        <taxon>Arundo</taxon>
    </lineage>
</organism>
<reference evidence="1" key="2">
    <citation type="journal article" date="2015" name="Data Brief">
        <title>Shoot transcriptome of the giant reed, Arundo donax.</title>
        <authorList>
            <person name="Barrero R.A."/>
            <person name="Guerrero F.D."/>
            <person name="Moolhuijzen P."/>
            <person name="Goolsby J.A."/>
            <person name="Tidwell J."/>
            <person name="Bellgard S.E."/>
            <person name="Bellgard M.I."/>
        </authorList>
    </citation>
    <scope>NUCLEOTIDE SEQUENCE</scope>
    <source>
        <tissue evidence="1">Shoot tissue taken approximately 20 cm above the soil surface</tissue>
    </source>
</reference>
<evidence type="ECO:0000313" key="1">
    <source>
        <dbReference type="EMBL" id="JAE31436.1"/>
    </source>
</evidence>
<proteinExistence type="predicted"/>
<dbReference type="AlphaFoldDB" id="A0A0A9H9B6"/>
<dbReference type="EMBL" id="GBRH01166460">
    <property type="protein sequence ID" value="JAE31436.1"/>
    <property type="molecule type" value="Transcribed_RNA"/>
</dbReference>
<accession>A0A0A9H9B6</accession>
<reference evidence="1" key="1">
    <citation type="submission" date="2014-09" db="EMBL/GenBank/DDBJ databases">
        <authorList>
            <person name="Magalhaes I.L.F."/>
            <person name="Oliveira U."/>
            <person name="Santos F.R."/>
            <person name="Vidigal T.H.D.A."/>
            <person name="Brescovit A.D."/>
            <person name="Santos A.J."/>
        </authorList>
    </citation>
    <scope>NUCLEOTIDE SEQUENCE</scope>
    <source>
        <tissue evidence="1">Shoot tissue taken approximately 20 cm above the soil surface</tissue>
    </source>
</reference>
<protein>
    <submittedName>
        <fullName evidence="1">Uncharacterized protein</fullName>
    </submittedName>
</protein>
<name>A0A0A9H9B6_ARUDO</name>
<sequence>MHIPSSVSEHFSSIVIMQSMCSTTHKLLGSQLASHE</sequence>